<reference evidence="3" key="1">
    <citation type="journal article" date="2019" name="Int. J. Syst. Evol. Microbiol.">
        <title>The Global Catalogue of Microorganisms (GCM) 10K type strain sequencing project: providing services to taxonomists for standard genome sequencing and annotation.</title>
        <authorList>
            <consortium name="The Broad Institute Genomics Platform"/>
            <consortium name="The Broad Institute Genome Sequencing Center for Infectious Disease"/>
            <person name="Wu L."/>
            <person name="Ma J."/>
        </authorList>
    </citation>
    <scope>NUCLEOTIDE SEQUENCE [LARGE SCALE GENOMIC DNA]</scope>
    <source>
        <strain evidence="3">CCUG 50873</strain>
    </source>
</reference>
<keyword evidence="2" id="KW-0255">Endonuclease</keyword>
<evidence type="ECO:0000313" key="2">
    <source>
        <dbReference type="EMBL" id="MFD0924583.1"/>
    </source>
</evidence>
<name>A0ABW3G389_9NOCA</name>
<accession>A0ABW3G389</accession>
<dbReference type="CDD" id="cd00085">
    <property type="entry name" value="HNHc"/>
    <property type="match status" value="1"/>
</dbReference>
<keyword evidence="2" id="KW-0378">Hydrolase</keyword>
<protein>
    <submittedName>
        <fullName evidence="2">HNH endonuclease signature motif containing protein</fullName>
    </submittedName>
</protein>
<proteinExistence type="predicted"/>
<comment type="caution">
    <text evidence="2">The sequence shown here is derived from an EMBL/GenBank/DDBJ whole genome shotgun (WGS) entry which is preliminary data.</text>
</comment>
<organism evidence="2 3">
    <name type="scientific">Williamsia deligens</name>
    <dbReference type="NCBI Taxonomy" id="321325"/>
    <lineage>
        <taxon>Bacteria</taxon>
        <taxon>Bacillati</taxon>
        <taxon>Actinomycetota</taxon>
        <taxon>Actinomycetes</taxon>
        <taxon>Mycobacteriales</taxon>
        <taxon>Nocardiaceae</taxon>
        <taxon>Williamsia</taxon>
    </lineage>
</organism>
<keyword evidence="2" id="KW-0540">Nuclease</keyword>
<evidence type="ECO:0000256" key="1">
    <source>
        <dbReference type="SAM" id="MobiDB-lite"/>
    </source>
</evidence>
<dbReference type="InterPro" id="IPR003615">
    <property type="entry name" value="HNH_nuc"/>
</dbReference>
<evidence type="ECO:0000313" key="3">
    <source>
        <dbReference type="Proteomes" id="UP001597068"/>
    </source>
</evidence>
<sequence>MPHTRALLRNGVLSEWRATIVVRETACLTPSDRAAVDAAQCADPTTVSGLGDRELDARVREMACALDPHAVVDRNALVERVTGAAPAEQPVGIDLVLPSSILTDASDAAAHVPVFGPLPADTARRLIAEAVDAGADVEMRRLFACPDTGALVAMESRARLFPEGLRHLLTVRDRWCRIPFCDAPIAEIDHAHPHCDGGPTTATNGLGMCMPHNRATQNPGWRVTVTDDDVGRHTAVVTTPTGHALPSVAPPPPGHRDDTVGGTRESSEQRAAA</sequence>
<keyword evidence="3" id="KW-1185">Reference proteome</keyword>
<dbReference type="GO" id="GO:0004519">
    <property type="term" value="F:endonuclease activity"/>
    <property type="evidence" value="ECO:0007669"/>
    <property type="project" value="UniProtKB-KW"/>
</dbReference>
<dbReference type="RefSeq" id="WP_253647395.1">
    <property type="nucleotide sequence ID" value="NZ_BAAAMO010000002.1"/>
</dbReference>
<feature type="region of interest" description="Disordered" evidence="1">
    <location>
        <begin position="239"/>
        <end position="273"/>
    </location>
</feature>
<dbReference type="EMBL" id="JBHTIL010000001">
    <property type="protein sequence ID" value="MFD0924583.1"/>
    <property type="molecule type" value="Genomic_DNA"/>
</dbReference>
<dbReference type="Proteomes" id="UP001597068">
    <property type="component" value="Unassembled WGS sequence"/>
</dbReference>
<gene>
    <name evidence="2" type="ORF">ACFQ04_02415</name>
</gene>